<protein>
    <recommendedName>
        <fullName evidence="4">POTRA domain-containing protein</fullName>
    </recommendedName>
</protein>
<gene>
    <name evidence="5" type="ORF">A2401_01030</name>
</gene>
<comment type="caution">
    <text evidence="5">The sequence shown here is derived from an EMBL/GenBank/DDBJ whole genome shotgun (WGS) entry which is preliminary data.</text>
</comment>
<dbReference type="STRING" id="1802229.A2401_01030"/>
<keyword evidence="3" id="KW-1133">Transmembrane helix</keyword>
<proteinExistence type="predicted"/>
<sequence>MSYRKYHIKNKIHRIKPQKPIFVNLWFWIVILIIIIFLTLVYFLFFYPGFQVQNIIISGNQKVETLQLQNVVSREVNRKIFALGPIRVFSKSILFVDKNSLTTGLLKDFPAIDTLAIKIKFPHTLALDIFERKPVGIFCPSTGSGQASERCFFVDGAGIIFEELSGIPDNMFIVRQEKTNGLEAVEGQNVVGQDVIDAILKIQKELTDKFKINIKEALVATPIRLDIKTGEGWQIYFDLSSGLGIDMQVAKLNLLLKNDITPHVRKTLQYIDLRFKDRAYYK</sequence>
<keyword evidence="3" id="KW-0812">Transmembrane</keyword>
<feature type="transmembrane region" description="Helical" evidence="3">
    <location>
        <begin position="21"/>
        <end position="47"/>
    </location>
</feature>
<evidence type="ECO:0000313" key="5">
    <source>
        <dbReference type="EMBL" id="OGZ84617.1"/>
    </source>
</evidence>
<reference evidence="5 6" key="1">
    <citation type="journal article" date="2016" name="Nat. Commun.">
        <title>Thousands of microbial genomes shed light on interconnected biogeochemical processes in an aquifer system.</title>
        <authorList>
            <person name="Anantharaman K."/>
            <person name="Brown C.T."/>
            <person name="Hug L.A."/>
            <person name="Sharon I."/>
            <person name="Castelle C.J."/>
            <person name="Probst A.J."/>
            <person name="Thomas B.C."/>
            <person name="Singh A."/>
            <person name="Wilkins M.J."/>
            <person name="Karaoz U."/>
            <person name="Brodie E.L."/>
            <person name="Williams K.H."/>
            <person name="Hubbard S.S."/>
            <person name="Banfield J.F."/>
        </authorList>
    </citation>
    <scope>NUCLEOTIDE SEQUENCE [LARGE SCALE GENOMIC DNA]</scope>
</reference>
<name>A0A1G2JC71_9BACT</name>
<comment type="subcellular location">
    <subcellularLocation>
        <location evidence="1">Membrane</location>
    </subcellularLocation>
</comment>
<dbReference type="GO" id="GO:0016020">
    <property type="term" value="C:membrane"/>
    <property type="evidence" value="ECO:0007669"/>
    <property type="project" value="UniProtKB-SubCell"/>
</dbReference>
<keyword evidence="2 3" id="KW-0472">Membrane</keyword>
<dbReference type="InterPro" id="IPR034746">
    <property type="entry name" value="POTRA"/>
</dbReference>
<dbReference type="AlphaFoldDB" id="A0A1G2JC71"/>
<evidence type="ECO:0000259" key="4">
    <source>
        <dbReference type="PROSITE" id="PS51779"/>
    </source>
</evidence>
<organism evidence="5 6">
    <name type="scientific">Candidatus Staskawiczbacteria bacterium RIFOXYC1_FULL_38_18</name>
    <dbReference type="NCBI Taxonomy" id="1802229"/>
    <lineage>
        <taxon>Bacteria</taxon>
        <taxon>Candidatus Staskawicziibacteriota</taxon>
    </lineage>
</organism>
<dbReference type="Proteomes" id="UP000177751">
    <property type="component" value="Unassembled WGS sequence"/>
</dbReference>
<accession>A0A1G2JC71</accession>
<feature type="domain" description="POTRA" evidence="4">
    <location>
        <begin position="50"/>
        <end position="132"/>
    </location>
</feature>
<evidence type="ECO:0000256" key="2">
    <source>
        <dbReference type="ARBA" id="ARBA00023136"/>
    </source>
</evidence>
<dbReference type="EMBL" id="MHPP01000014">
    <property type="protein sequence ID" value="OGZ84617.1"/>
    <property type="molecule type" value="Genomic_DNA"/>
</dbReference>
<evidence type="ECO:0000313" key="6">
    <source>
        <dbReference type="Proteomes" id="UP000177751"/>
    </source>
</evidence>
<evidence type="ECO:0000256" key="3">
    <source>
        <dbReference type="SAM" id="Phobius"/>
    </source>
</evidence>
<dbReference type="PROSITE" id="PS51779">
    <property type="entry name" value="POTRA"/>
    <property type="match status" value="1"/>
</dbReference>
<evidence type="ECO:0000256" key="1">
    <source>
        <dbReference type="ARBA" id="ARBA00004370"/>
    </source>
</evidence>